<protein>
    <submittedName>
        <fullName evidence="2">DUF4365 domain-containing protein</fullName>
    </submittedName>
</protein>
<feature type="domain" description="DUF4365" evidence="1">
    <location>
        <begin position="14"/>
        <end position="139"/>
    </location>
</feature>
<dbReference type="OrthoDB" id="4951670at2"/>
<dbReference type="AlphaFoldDB" id="A0A544SQJ7"/>
<keyword evidence="3" id="KW-1185">Reference proteome</keyword>
<evidence type="ECO:0000259" key="1">
    <source>
        <dbReference type="Pfam" id="PF14280"/>
    </source>
</evidence>
<dbReference type="RefSeq" id="WP_142541074.1">
    <property type="nucleotide sequence ID" value="NZ_BMIE01000019.1"/>
</dbReference>
<organism evidence="2 3">
    <name type="scientific">Psychrobacillus lasiicapitis</name>
    <dbReference type="NCBI Taxonomy" id="1636719"/>
    <lineage>
        <taxon>Bacteria</taxon>
        <taxon>Bacillati</taxon>
        <taxon>Bacillota</taxon>
        <taxon>Bacilli</taxon>
        <taxon>Bacillales</taxon>
        <taxon>Bacillaceae</taxon>
        <taxon>Psychrobacillus</taxon>
    </lineage>
</organism>
<dbReference type="InterPro" id="IPR025375">
    <property type="entry name" value="DUF4365"/>
</dbReference>
<dbReference type="Pfam" id="PF14280">
    <property type="entry name" value="DUF4365"/>
    <property type="match status" value="1"/>
</dbReference>
<comment type="caution">
    <text evidence="2">The sequence shown here is derived from an EMBL/GenBank/DDBJ whole genome shotgun (WGS) entry which is preliminary data.</text>
</comment>
<gene>
    <name evidence="2" type="ORF">FG382_22480</name>
</gene>
<evidence type="ECO:0000313" key="2">
    <source>
        <dbReference type="EMBL" id="TQR07475.1"/>
    </source>
</evidence>
<accession>A0A544SQJ7</accession>
<dbReference type="EMBL" id="VDGH01000025">
    <property type="protein sequence ID" value="TQR07475.1"/>
    <property type="molecule type" value="Genomic_DNA"/>
</dbReference>
<proteinExistence type="predicted"/>
<sequence>MSPIRTESHIIGEAAVEILKRSLPKHWILREQGGNNDYGIDVEIELVQTDGEVTGTIFKGQVKGHKNIHFKNDYYKKSISTDKLKYWLRFSMPVILFEVDTTKEEIFWVDAQLTARREYSYLDIQNSRQIKISSNTKLSIKDKKESQLSLMILLNKILNDYNWRNTYNEVKQYFHSFISFLNIWSSCRYFDFFLEMEHDEITSLKSYYKKTKRLAQTFYIAIDNDDIPLFEDWYKLADEKWDGFFTYSVGLKVCESILKYIIEILEFTKKLVLNLESHFWAKHDLEFQQELRLVHLPAFDDENELLNFLQKYSN</sequence>
<reference evidence="2 3" key="1">
    <citation type="submission" date="2019-05" db="EMBL/GenBank/DDBJ databases">
        <title>Psychrobacillus vulpis sp. nov., a new species isolated from feces of a red fox that inhabits in The Tablas de Daimiel Natural Park, Albacete, Spain.</title>
        <authorList>
            <person name="Rodriguez M."/>
            <person name="Reina J.C."/>
            <person name="Bejar V."/>
            <person name="Llamas I."/>
        </authorList>
    </citation>
    <scope>NUCLEOTIDE SEQUENCE [LARGE SCALE GENOMIC DNA]</scope>
    <source>
        <strain evidence="2 3">NEAU-3TGS17</strain>
    </source>
</reference>
<dbReference type="Proteomes" id="UP000317316">
    <property type="component" value="Unassembled WGS sequence"/>
</dbReference>
<name>A0A544SQJ7_9BACI</name>
<evidence type="ECO:0000313" key="3">
    <source>
        <dbReference type="Proteomes" id="UP000317316"/>
    </source>
</evidence>